<gene>
    <name evidence="3" type="ORF">PhaeoP66_03523</name>
</gene>
<dbReference type="Proteomes" id="UP000236536">
    <property type="component" value="Chromosome"/>
</dbReference>
<dbReference type="CDD" id="cd00093">
    <property type="entry name" value="HTH_XRE"/>
    <property type="match status" value="1"/>
</dbReference>
<dbReference type="PANTHER" id="PTHR36924">
    <property type="entry name" value="ANTITOXIN HIGA-1"/>
    <property type="match status" value="1"/>
</dbReference>
<proteinExistence type="predicted"/>
<dbReference type="InterPro" id="IPR013430">
    <property type="entry name" value="Toxin_antidote_HigA"/>
</dbReference>
<evidence type="ECO:0000313" key="4">
    <source>
        <dbReference type="Proteomes" id="UP000236536"/>
    </source>
</evidence>
<dbReference type="InterPro" id="IPR001387">
    <property type="entry name" value="Cro/C1-type_HTH"/>
</dbReference>
<dbReference type="RefSeq" id="WP_102875142.1">
    <property type="nucleotide sequence ID" value="NZ_CP010599.1"/>
</dbReference>
<dbReference type="PROSITE" id="PS50943">
    <property type="entry name" value="HTH_CROC1"/>
    <property type="match status" value="1"/>
</dbReference>
<keyword evidence="4" id="KW-1185">Reference proteome</keyword>
<name>A0ABM6RIG0_9RHOB</name>
<reference evidence="3 4" key="1">
    <citation type="journal article" date="2017" name="Genome Biol. Evol.">
        <title>Trajectories and Drivers of Genome Evolution in Surface-Associated Marine Phaeobacter.</title>
        <authorList>
            <person name="Freese H.M."/>
            <person name="Sikorski J."/>
            <person name="Bunk B."/>
            <person name="Scheuner C."/>
            <person name="Meier-Kolthoff J.P."/>
            <person name="Sproer C."/>
            <person name="Gram L."/>
            <person name="Overmann J."/>
        </authorList>
    </citation>
    <scope>NUCLEOTIDE SEQUENCE [LARGE SCALE GENOMIC DNA]</scope>
    <source>
        <strain evidence="3 4">P66</strain>
    </source>
</reference>
<reference evidence="3 4" key="2">
    <citation type="journal article" date="2017" name="Int. J. Syst. Evol. Microbiol.">
        <title>Adaptation of Surface-Associated Bacteria to the Open Ocean: A Genomically Distinct Subpopulation of Phaeobacter gallaeciensis Colonizes Pacific Mesozooplankton.</title>
        <authorList>
            <person name="Freese H.M."/>
            <person name="Methner A."/>
            <person name="Overmann J."/>
        </authorList>
    </citation>
    <scope>NUCLEOTIDE SEQUENCE [LARGE SCALE GENOMIC DNA]</scope>
    <source>
        <strain evidence="3 4">P66</strain>
    </source>
</reference>
<accession>A0ABM6RIG0</accession>
<feature type="domain" description="HTH cro/C1-type" evidence="2">
    <location>
        <begin position="30"/>
        <end position="69"/>
    </location>
</feature>
<keyword evidence="1" id="KW-0238">DNA-binding</keyword>
<sequence length="85" mass="9414">MSMLEGPMHPGDVLTELYLNPSKMEAMVAARQLGVSLSQIEQLIEGTTGITPDTALHLARLFSTTPDYWENLQTNYDMSLTANKN</sequence>
<dbReference type="NCBIfam" id="TIGR02607">
    <property type="entry name" value="antidote_HigA"/>
    <property type="match status" value="1"/>
</dbReference>
<organism evidence="3 4">
    <name type="scientific">Phaeobacter inhibens</name>
    <dbReference type="NCBI Taxonomy" id="221822"/>
    <lineage>
        <taxon>Bacteria</taxon>
        <taxon>Pseudomonadati</taxon>
        <taxon>Pseudomonadota</taxon>
        <taxon>Alphaproteobacteria</taxon>
        <taxon>Rhodobacterales</taxon>
        <taxon>Roseobacteraceae</taxon>
        <taxon>Phaeobacter</taxon>
    </lineage>
</organism>
<evidence type="ECO:0000256" key="1">
    <source>
        <dbReference type="ARBA" id="ARBA00023125"/>
    </source>
</evidence>
<dbReference type="PANTHER" id="PTHR36924:SF1">
    <property type="entry name" value="ANTITOXIN HIGA-1"/>
    <property type="match status" value="1"/>
</dbReference>
<evidence type="ECO:0000313" key="3">
    <source>
        <dbReference type="EMBL" id="AUQ96258.1"/>
    </source>
</evidence>
<dbReference type="EMBL" id="CP010705">
    <property type="protein sequence ID" value="AUQ96258.1"/>
    <property type="molecule type" value="Genomic_DNA"/>
</dbReference>
<dbReference type="InterPro" id="IPR010982">
    <property type="entry name" value="Lambda_DNA-bd_dom_sf"/>
</dbReference>
<dbReference type="SUPFAM" id="SSF47413">
    <property type="entry name" value="lambda repressor-like DNA-binding domains"/>
    <property type="match status" value="1"/>
</dbReference>
<dbReference type="Gene3D" id="1.10.260.40">
    <property type="entry name" value="lambda repressor-like DNA-binding domains"/>
    <property type="match status" value="1"/>
</dbReference>
<protein>
    <submittedName>
        <fullName evidence="3">Addiction module antidote protein, HigA family</fullName>
    </submittedName>
</protein>
<evidence type="ECO:0000259" key="2">
    <source>
        <dbReference type="PROSITE" id="PS50943"/>
    </source>
</evidence>